<gene>
    <name evidence="8" type="ORF">ANCCAN_07225</name>
</gene>
<proteinExistence type="inferred from homology"/>
<feature type="transmembrane region" description="Helical" evidence="7">
    <location>
        <begin position="24"/>
        <end position="51"/>
    </location>
</feature>
<feature type="transmembrane region" description="Helical" evidence="7">
    <location>
        <begin position="263"/>
        <end position="284"/>
    </location>
</feature>
<comment type="similarity">
    <text evidence="2 7">Belongs to the ferroportin (FP) (TC 2.A.100) family. SLC40A subfamily.</text>
</comment>
<dbReference type="InterPro" id="IPR009716">
    <property type="entry name" value="Ferroportin-1"/>
</dbReference>
<keyword evidence="7" id="KW-0406">Ion transport</keyword>
<evidence type="ECO:0000313" key="8">
    <source>
        <dbReference type="EMBL" id="RCN46783.1"/>
    </source>
</evidence>
<comment type="subcellular location">
    <subcellularLocation>
        <location evidence="1 7">Membrane</location>
        <topology evidence="1 7">Multi-pass membrane protein</topology>
    </subcellularLocation>
</comment>
<organism evidence="8 9">
    <name type="scientific">Ancylostoma caninum</name>
    <name type="common">Dog hookworm</name>
    <dbReference type="NCBI Taxonomy" id="29170"/>
    <lineage>
        <taxon>Eukaryota</taxon>
        <taxon>Metazoa</taxon>
        <taxon>Ecdysozoa</taxon>
        <taxon>Nematoda</taxon>
        <taxon>Chromadorea</taxon>
        <taxon>Rhabditida</taxon>
        <taxon>Rhabditina</taxon>
        <taxon>Rhabditomorpha</taxon>
        <taxon>Strongyloidea</taxon>
        <taxon>Ancylostomatidae</taxon>
        <taxon>Ancylostomatinae</taxon>
        <taxon>Ancylostoma</taxon>
    </lineage>
</organism>
<reference evidence="8 9" key="1">
    <citation type="submission" date="2014-10" db="EMBL/GenBank/DDBJ databases">
        <title>Draft genome of the hookworm Ancylostoma caninum.</title>
        <authorList>
            <person name="Mitreva M."/>
        </authorList>
    </citation>
    <scope>NUCLEOTIDE SEQUENCE [LARGE SCALE GENOMIC DNA]</scope>
    <source>
        <strain evidence="8 9">Baltimore</strain>
    </source>
</reference>
<dbReference type="STRING" id="29170.A0A368GQY8"/>
<evidence type="ECO:0000256" key="6">
    <source>
        <dbReference type="ARBA" id="ARBA00023136"/>
    </source>
</evidence>
<sequence>MTVIDQASSLLTPLIAGVMLDSMTRAWCCIVIIAWNILSWSVEASMLLWIYRRIPALAHRKRNDSTHKDSCVEASPSPVAAYFAYFRQSAFRAAFGLALLYMTVLGFDNLALSYGASQGMSASTLGLFRSIGSLLGLLGALSYTALERSLGLLWTGLIGLMLQNIFLNLCTISISLPGSPFNATGYFSTLTTSKWVDGVRSTVMGGLNATDPTPALPFSELSPSIIVFFLGITLARFGLWIADPSITQIMQETIPERERYSVFGVQTSICELFSVLKDLMVIAFPETSSFGVLITISCIFVFSGFIFYFSYFIKSTCKRSRCRSGETELRDAKLPEQEHLVNKNLVDNALVAPDV</sequence>
<dbReference type="Proteomes" id="UP000252519">
    <property type="component" value="Unassembled WGS sequence"/>
</dbReference>
<keyword evidence="6 7" id="KW-0472">Membrane</keyword>
<dbReference type="GO" id="GO:0005381">
    <property type="term" value="F:iron ion transmembrane transporter activity"/>
    <property type="evidence" value="ECO:0007669"/>
    <property type="project" value="UniProtKB-UniRule"/>
</dbReference>
<evidence type="ECO:0000256" key="5">
    <source>
        <dbReference type="ARBA" id="ARBA00022989"/>
    </source>
</evidence>
<evidence type="ECO:0000256" key="3">
    <source>
        <dbReference type="ARBA" id="ARBA00022448"/>
    </source>
</evidence>
<dbReference type="EMBL" id="JOJR01000073">
    <property type="protein sequence ID" value="RCN46783.1"/>
    <property type="molecule type" value="Genomic_DNA"/>
</dbReference>
<evidence type="ECO:0000313" key="9">
    <source>
        <dbReference type="Proteomes" id="UP000252519"/>
    </source>
</evidence>
<comment type="caution">
    <text evidence="8">The sequence shown here is derived from an EMBL/GenBank/DDBJ whole genome shotgun (WGS) entry which is preliminary data.</text>
</comment>
<keyword evidence="5 7" id="KW-1133">Transmembrane helix</keyword>
<dbReference type="GO" id="GO:0016020">
    <property type="term" value="C:membrane"/>
    <property type="evidence" value="ECO:0007669"/>
    <property type="project" value="UniProtKB-SubCell"/>
</dbReference>
<accession>A0A368GQY8</accession>
<feature type="transmembrane region" description="Helical" evidence="7">
    <location>
        <begin position="290"/>
        <end position="313"/>
    </location>
</feature>
<keyword evidence="3 7" id="KW-0813">Transport</keyword>
<dbReference type="InterPro" id="IPR036259">
    <property type="entry name" value="MFS_trans_sf"/>
</dbReference>
<feature type="transmembrane region" description="Helical" evidence="7">
    <location>
        <begin position="153"/>
        <end position="176"/>
    </location>
</feature>
<name>A0A368GQY8_ANCCA</name>
<evidence type="ECO:0000256" key="7">
    <source>
        <dbReference type="RuleBase" id="RU365065"/>
    </source>
</evidence>
<keyword evidence="4 7" id="KW-0812">Transmembrane</keyword>
<dbReference type="SUPFAM" id="SSF103473">
    <property type="entry name" value="MFS general substrate transporter"/>
    <property type="match status" value="1"/>
</dbReference>
<feature type="transmembrane region" description="Helical" evidence="7">
    <location>
        <begin position="221"/>
        <end position="242"/>
    </location>
</feature>
<comment type="function">
    <text evidence="7">May be involved in iron transport and iron homeostasis.</text>
</comment>
<evidence type="ECO:0000256" key="2">
    <source>
        <dbReference type="ARBA" id="ARBA00006279"/>
    </source>
</evidence>
<dbReference type="AlphaFoldDB" id="A0A368GQY8"/>
<keyword evidence="9" id="KW-1185">Reference proteome</keyword>
<dbReference type="Gene3D" id="1.20.1250.20">
    <property type="entry name" value="MFS general substrate transporter like domains"/>
    <property type="match status" value="1"/>
</dbReference>
<comment type="caution">
    <text evidence="7">Lacks conserved residue(s) required for the propagation of feature annotation.</text>
</comment>
<dbReference type="PANTHER" id="PTHR11660">
    <property type="entry name" value="SOLUTE CARRIER FAMILY 40 MEMBER"/>
    <property type="match status" value="1"/>
</dbReference>
<evidence type="ECO:0000256" key="4">
    <source>
        <dbReference type="ARBA" id="ARBA00022692"/>
    </source>
</evidence>
<protein>
    <recommendedName>
        <fullName evidence="7">Solute carrier family 40 member</fullName>
    </recommendedName>
</protein>
<dbReference type="PANTHER" id="PTHR11660:SF57">
    <property type="entry name" value="SOLUTE CARRIER FAMILY 40 MEMBER"/>
    <property type="match status" value="1"/>
</dbReference>
<evidence type="ECO:0000256" key="1">
    <source>
        <dbReference type="ARBA" id="ARBA00004141"/>
    </source>
</evidence>
<feature type="transmembrane region" description="Helical" evidence="7">
    <location>
        <begin position="90"/>
        <end position="107"/>
    </location>
</feature>
<dbReference type="Pfam" id="PF06963">
    <property type="entry name" value="FPN1"/>
    <property type="match status" value="1"/>
</dbReference>
<feature type="transmembrane region" description="Helical" evidence="7">
    <location>
        <begin position="127"/>
        <end position="146"/>
    </location>
</feature>
<dbReference type="OrthoDB" id="648861at2759"/>